<dbReference type="AlphaFoldDB" id="A0A0A9FX09"/>
<reference evidence="1" key="1">
    <citation type="submission" date="2014-09" db="EMBL/GenBank/DDBJ databases">
        <authorList>
            <person name="Magalhaes I.L.F."/>
            <person name="Oliveira U."/>
            <person name="Santos F.R."/>
            <person name="Vidigal T.H.D.A."/>
            <person name="Brescovit A.D."/>
            <person name="Santos A.J."/>
        </authorList>
    </citation>
    <scope>NUCLEOTIDE SEQUENCE</scope>
    <source>
        <tissue evidence="1">Shoot tissue taken approximately 20 cm above the soil surface</tissue>
    </source>
</reference>
<reference evidence="1" key="2">
    <citation type="journal article" date="2015" name="Data Brief">
        <title>Shoot transcriptome of the giant reed, Arundo donax.</title>
        <authorList>
            <person name="Barrero R.A."/>
            <person name="Guerrero F.D."/>
            <person name="Moolhuijzen P."/>
            <person name="Goolsby J.A."/>
            <person name="Tidwell J."/>
            <person name="Bellgard S.E."/>
            <person name="Bellgard M.I."/>
        </authorList>
    </citation>
    <scope>NUCLEOTIDE SEQUENCE</scope>
    <source>
        <tissue evidence="1">Shoot tissue taken approximately 20 cm above the soil surface</tissue>
    </source>
</reference>
<sequence>MHRKFIAEKVFDILQESWKEINSLLDSISRCRSYITALVL</sequence>
<name>A0A0A9FX09_ARUDO</name>
<proteinExistence type="predicted"/>
<accession>A0A0A9FX09</accession>
<dbReference type="EMBL" id="GBRH01185008">
    <property type="protein sequence ID" value="JAE12888.1"/>
    <property type="molecule type" value="Transcribed_RNA"/>
</dbReference>
<organism evidence="1">
    <name type="scientific">Arundo donax</name>
    <name type="common">Giant reed</name>
    <name type="synonym">Donax arundinaceus</name>
    <dbReference type="NCBI Taxonomy" id="35708"/>
    <lineage>
        <taxon>Eukaryota</taxon>
        <taxon>Viridiplantae</taxon>
        <taxon>Streptophyta</taxon>
        <taxon>Embryophyta</taxon>
        <taxon>Tracheophyta</taxon>
        <taxon>Spermatophyta</taxon>
        <taxon>Magnoliopsida</taxon>
        <taxon>Liliopsida</taxon>
        <taxon>Poales</taxon>
        <taxon>Poaceae</taxon>
        <taxon>PACMAD clade</taxon>
        <taxon>Arundinoideae</taxon>
        <taxon>Arundineae</taxon>
        <taxon>Arundo</taxon>
    </lineage>
</organism>
<evidence type="ECO:0000313" key="1">
    <source>
        <dbReference type="EMBL" id="JAE12888.1"/>
    </source>
</evidence>
<protein>
    <submittedName>
        <fullName evidence="1">Uncharacterized protein</fullName>
    </submittedName>
</protein>